<dbReference type="PANTHER" id="PTHR11941:SF54">
    <property type="entry name" value="ENOYL-COA HYDRATASE, MITOCHONDRIAL"/>
    <property type="match status" value="1"/>
</dbReference>
<protein>
    <submittedName>
        <fullName evidence="4">Enoyl-CoA hydratase</fullName>
        <ecNumber evidence="4">4.2.1.17</ecNumber>
    </submittedName>
</protein>
<comment type="similarity">
    <text evidence="1 3">Belongs to the enoyl-CoA hydratase/isomerase family.</text>
</comment>
<dbReference type="FunFam" id="1.10.12.10:FF:000001">
    <property type="entry name" value="Probable enoyl-CoA hydratase, mitochondrial"/>
    <property type="match status" value="1"/>
</dbReference>
<dbReference type="InterPro" id="IPR014748">
    <property type="entry name" value="Enoyl-CoA_hydra_C"/>
</dbReference>
<comment type="caution">
    <text evidence="4">The sequence shown here is derived from an EMBL/GenBank/DDBJ whole genome shotgun (WGS) entry which is preliminary data.</text>
</comment>
<evidence type="ECO:0000313" key="4">
    <source>
        <dbReference type="EMBL" id="KUP07887.1"/>
    </source>
</evidence>
<dbReference type="GO" id="GO:0006635">
    <property type="term" value="P:fatty acid beta-oxidation"/>
    <property type="evidence" value="ECO:0007669"/>
    <property type="project" value="TreeGrafter"/>
</dbReference>
<dbReference type="FunFam" id="3.90.226.10:FF:000009">
    <property type="entry name" value="Carnitinyl-CoA dehydratase"/>
    <property type="match status" value="1"/>
</dbReference>
<evidence type="ECO:0000313" key="5">
    <source>
        <dbReference type="Proteomes" id="UP000074108"/>
    </source>
</evidence>
<dbReference type="EMBL" id="LDYG01000019">
    <property type="protein sequence ID" value="KUP07887.1"/>
    <property type="molecule type" value="Genomic_DNA"/>
</dbReference>
<dbReference type="InterPro" id="IPR001753">
    <property type="entry name" value="Enoyl-CoA_hydra/iso"/>
</dbReference>
<dbReference type="OrthoDB" id="9775794at2"/>
<evidence type="ECO:0000256" key="2">
    <source>
        <dbReference type="ARBA" id="ARBA00023239"/>
    </source>
</evidence>
<dbReference type="GO" id="GO:0004300">
    <property type="term" value="F:enoyl-CoA hydratase activity"/>
    <property type="evidence" value="ECO:0007669"/>
    <property type="project" value="UniProtKB-EC"/>
</dbReference>
<keyword evidence="5" id="KW-1185">Reference proteome</keyword>
<dbReference type="EC" id="4.2.1.17" evidence="4"/>
<dbReference type="PROSITE" id="PS00166">
    <property type="entry name" value="ENOYL_COA_HYDRATASE"/>
    <property type="match status" value="1"/>
</dbReference>
<name>A0A147KAR8_9BACI</name>
<dbReference type="InterPro" id="IPR029045">
    <property type="entry name" value="ClpP/crotonase-like_dom_sf"/>
</dbReference>
<gene>
    <name evidence="4" type="ORF">Q75_03785</name>
</gene>
<dbReference type="Gene3D" id="1.10.12.10">
    <property type="entry name" value="Lyase 2-enoyl-coa Hydratase, Chain A, domain 2"/>
    <property type="match status" value="1"/>
</dbReference>
<accession>A0A147KAR8</accession>
<dbReference type="CDD" id="cd06558">
    <property type="entry name" value="crotonase-like"/>
    <property type="match status" value="1"/>
</dbReference>
<proteinExistence type="inferred from homology"/>
<evidence type="ECO:0000256" key="1">
    <source>
        <dbReference type="ARBA" id="ARBA00005254"/>
    </source>
</evidence>
<reference evidence="4 5" key="1">
    <citation type="journal article" date="2016" name="Front. Microbiol.">
        <title>Microevolution Analysis of Bacillus coahuilensis Unveils Differences in Phosphorus Acquisition Strategies and Their Regulation.</title>
        <authorList>
            <person name="Gomez-Lunar Z."/>
            <person name="Hernandez-Gonzalez I."/>
            <person name="Rodriguez-Torres M.D."/>
            <person name="Souza V."/>
            <person name="Olmedo-Alvarez G."/>
        </authorList>
    </citation>
    <scope>NUCLEOTIDE SEQUENCE [LARGE SCALE GENOMIC DNA]</scope>
    <source>
        <strain evidence="5">p1.1.43</strain>
    </source>
</reference>
<dbReference type="Pfam" id="PF00378">
    <property type="entry name" value="ECH_1"/>
    <property type="match status" value="1"/>
</dbReference>
<organism evidence="4 5">
    <name type="scientific">Bacillus coahuilensis p1.1.43</name>
    <dbReference type="NCBI Taxonomy" id="1150625"/>
    <lineage>
        <taxon>Bacteria</taxon>
        <taxon>Bacillati</taxon>
        <taxon>Bacillota</taxon>
        <taxon>Bacilli</taxon>
        <taxon>Bacillales</taxon>
        <taxon>Bacillaceae</taxon>
        <taxon>Bacillus</taxon>
    </lineage>
</organism>
<dbReference type="STRING" id="1150625.Q75_03785"/>
<evidence type="ECO:0000256" key="3">
    <source>
        <dbReference type="RuleBase" id="RU003707"/>
    </source>
</evidence>
<sequence>MNQQLDHINRWIEGNIGIIELNRPHVLNAINRKMISEIVETLEIYDSLEEVHVVVLVGGGRAFAAGADIDEMAEVSSIELERLNQFRDWDRIAEMKKPMIGAVHGFAFGGGFELALCCDILLASYDTEFAFPEVTLGIMPGAGGTQRLTKLIGKNRAMEWLLTGERMSAQIAYELGVVNRLVPKELIREETFRLATKISTNPAMSVRLIKESVLTAVDSTILEGMKYERKNFSLLFSSEDQKEGMRAFREKRKPQYKGR</sequence>
<dbReference type="Proteomes" id="UP000074108">
    <property type="component" value="Unassembled WGS sequence"/>
</dbReference>
<dbReference type="AlphaFoldDB" id="A0A147KAR8"/>
<dbReference type="Gene3D" id="3.90.226.10">
    <property type="entry name" value="2-enoyl-CoA Hydratase, Chain A, domain 1"/>
    <property type="match status" value="1"/>
</dbReference>
<dbReference type="RefSeq" id="WP_059350435.1">
    <property type="nucleotide sequence ID" value="NZ_LDYG01000019.1"/>
</dbReference>
<dbReference type="InterPro" id="IPR018376">
    <property type="entry name" value="Enoyl-CoA_hyd/isom_CS"/>
</dbReference>
<dbReference type="PATRIC" id="fig|1150625.3.peg.792"/>
<dbReference type="SUPFAM" id="SSF52096">
    <property type="entry name" value="ClpP/crotonase"/>
    <property type="match status" value="1"/>
</dbReference>
<dbReference type="PANTHER" id="PTHR11941">
    <property type="entry name" value="ENOYL-COA HYDRATASE-RELATED"/>
    <property type="match status" value="1"/>
</dbReference>
<keyword evidence="2 4" id="KW-0456">Lyase</keyword>